<dbReference type="InterPro" id="IPR012459">
    <property type="entry name" value="Rrp15"/>
</dbReference>
<name>S9V9A1_9TRYP</name>
<evidence type="ECO:0000313" key="3">
    <source>
        <dbReference type="Proteomes" id="UP000515908"/>
    </source>
</evidence>
<feature type="compositionally biased region" description="Basic and acidic residues" evidence="1">
    <location>
        <begin position="38"/>
        <end position="53"/>
    </location>
</feature>
<dbReference type="AlphaFoldDB" id="S9V9A1"/>
<feature type="compositionally biased region" description="Basic residues" evidence="1">
    <location>
        <begin position="13"/>
        <end position="25"/>
    </location>
</feature>
<accession>S9V9A1</accession>
<evidence type="ECO:0000313" key="2">
    <source>
        <dbReference type="EMBL" id="CAD2222508.1"/>
    </source>
</evidence>
<dbReference type="VEuPathDB" id="TriTrypDB:ADEAN_001005200"/>
<feature type="region of interest" description="Disordered" evidence="1">
    <location>
        <begin position="1"/>
        <end position="75"/>
    </location>
</feature>
<dbReference type="Pfam" id="PF07890">
    <property type="entry name" value="Rrp15p"/>
    <property type="match status" value="1"/>
</dbReference>
<protein>
    <submittedName>
        <fullName evidence="2">Rrp15p, putative</fullName>
    </submittedName>
</protein>
<keyword evidence="3" id="KW-1185">Reference proteome</keyword>
<reference evidence="2 3" key="1">
    <citation type="submission" date="2020-08" db="EMBL/GenBank/DDBJ databases">
        <authorList>
            <person name="Newling K."/>
            <person name="Davey J."/>
            <person name="Forrester S."/>
        </authorList>
    </citation>
    <scope>NUCLEOTIDE SEQUENCE [LARGE SCALE GENOMIC DNA]</scope>
    <source>
        <strain evidence="3">Crithidia deanei Carvalho (ATCC PRA-265)</strain>
    </source>
</reference>
<dbReference type="EMBL" id="LR877170">
    <property type="protein sequence ID" value="CAD2222508.1"/>
    <property type="molecule type" value="Genomic_DNA"/>
</dbReference>
<evidence type="ECO:0000256" key="1">
    <source>
        <dbReference type="SAM" id="MobiDB-lite"/>
    </source>
</evidence>
<feature type="region of interest" description="Disordered" evidence="1">
    <location>
        <begin position="153"/>
        <end position="173"/>
    </location>
</feature>
<feature type="compositionally biased region" description="Basic and acidic residues" evidence="1">
    <location>
        <begin position="161"/>
        <end position="173"/>
    </location>
</feature>
<dbReference type="OrthoDB" id="20949at2759"/>
<organism evidence="2 3">
    <name type="scientific">Angomonas deanei</name>
    <dbReference type="NCBI Taxonomy" id="59799"/>
    <lineage>
        <taxon>Eukaryota</taxon>
        <taxon>Discoba</taxon>
        <taxon>Euglenozoa</taxon>
        <taxon>Kinetoplastea</taxon>
        <taxon>Metakinetoplastina</taxon>
        <taxon>Trypanosomatida</taxon>
        <taxon>Trypanosomatidae</taxon>
        <taxon>Strigomonadinae</taxon>
        <taxon>Angomonas</taxon>
    </lineage>
</organism>
<gene>
    <name evidence="2" type="ORF">ADEAN_001005200</name>
</gene>
<dbReference type="GO" id="GO:0006364">
    <property type="term" value="P:rRNA processing"/>
    <property type="evidence" value="ECO:0007669"/>
    <property type="project" value="InterPro"/>
</dbReference>
<dbReference type="Proteomes" id="UP000515908">
    <property type="component" value="Chromosome 26"/>
</dbReference>
<proteinExistence type="predicted"/>
<feature type="compositionally biased region" description="Basic and acidic residues" evidence="1">
    <location>
        <begin position="1"/>
        <end position="11"/>
    </location>
</feature>
<sequence>MAGKFRGEVGKLTKTKKSKSSRKAGGKSAKSMVKRSKKVPEEMLQKRIAELTGKHHKKVASIPAKSSSTSKPVGRAAIEVVGDKNERVTPTVNVEQERTSAEAIGLKILHNALKDQNYNKLLPHQNRHDYEYRLRATATRGMVQLFNSLSKSRKAGASVESEEKHLTQDKTEEKKVLATKEAFLSALRQSSSTKPSFL</sequence>